<dbReference type="InterPro" id="IPR050900">
    <property type="entry name" value="Transposase_IS3/IS150/IS904"/>
</dbReference>
<dbReference type="InterPro" id="IPR036397">
    <property type="entry name" value="RNaseH_sf"/>
</dbReference>
<comment type="caution">
    <text evidence="2">The sequence shown here is derived from an EMBL/GenBank/DDBJ whole genome shotgun (WGS) entry which is preliminary data.</text>
</comment>
<organism evidence="2 3">
    <name type="scientific">Glutamicibacter bergerei</name>
    <dbReference type="NCBI Taxonomy" id="256702"/>
    <lineage>
        <taxon>Bacteria</taxon>
        <taxon>Bacillati</taxon>
        <taxon>Actinomycetota</taxon>
        <taxon>Actinomycetes</taxon>
        <taxon>Micrococcales</taxon>
        <taxon>Micrococcaceae</taxon>
        <taxon>Glutamicibacter</taxon>
    </lineage>
</organism>
<evidence type="ECO:0000313" key="2">
    <source>
        <dbReference type="EMBL" id="MFC4716632.1"/>
    </source>
</evidence>
<dbReference type="Gene3D" id="3.30.420.10">
    <property type="entry name" value="Ribonuclease H-like superfamily/Ribonuclease H"/>
    <property type="match status" value="1"/>
</dbReference>
<evidence type="ECO:0000313" key="3">
    <source>
        <dbReference type="Proteomes" id="UP001595884"/>
    </source>
</evidence>
<dbReference type="Pfam" id="PF00665">
    <property type="entry name" value="rve"/>
    <property type="match status" value="1"/>
</dbReference>
<dbReference type="NCBIfam" id="NF033516">
    <property type="entry name" value="transpos_IS3"/>
    <property type="match status" value="1"/>
</dbReference>
<accession>A0ABV9ML01</accession>
<feature type="non-terminal residue" evidence="2">
    <location>
        <position position="1"/>
    </location>
</feature>
<feature type="domain" description="Integrase catalytic" evidence="1">
    <location>
        <begin position="170"/>
        <end position="260"/>
    </location>
</feature>
<dbReference type="InterPro" id="IPR012337">
    <property type="entry name" value="RNaseH-like_sf"/>
</dbReference>
<reference evidence="3" key="1">
    <citation type="journal article" date="2019" name="Int. J. Syst. Evol. Microbiol.">
        <title>The Global Catalogue of Microorganisms (GCM) 10K type strain sequencing project: providing services to taxonomists for standard genome sequencing and annotation.</title>
        <authorList>
            <consortium name="The Broad Institute Genomics Platform"/>
            <consortium name="The Broad Institute Genome Sequencing Center for Infectious Disease"/>
            <person name="Wu L."/>
            <person name="Ma J."/>
        </authorList>
    </citation>
    <scope>NUCLEOTIDE SEQUENCE [LARGE SCALE GENOMIC DNA]</scope>
    <source>
        <strain evidence="3">CGMCC 1.12849</strain>
    </source>
</reference>
<dbReference type="Proteomes" id="UP001595884">
    <property type="component" value="Unassembled WGS sequence"/>
</dbReference>
<dbReference type="PROSITE" id="PS50994">
    <property type="entry name" value="INTEGRASE"/>
    <property type="match status" value="1"/>
</dbReference>
<dbReference type="RefSeq" id="WP_382412217.1">
    <property type="nucleotide sequence ID" value="NZ_JBHSHE010000046.1"/>
</dbReference>
<keyword evidence="3" id="KW-1185">Reference proteome</keyword>
<dbReference type="EMBL" id="JBHSHE010000046">
    <property type="protein sequence ID" value="MFC4716632.1"/>
    <property type="molecule type" value="Genomic_DNA"/>
</dbReference>
<dbReference type="InterPro" id="IPR048020">
    <property type="entry name" value="Transpos_IS3"/>
</dbReference>
<dbReference type="SUPFAM" id="SSF53098">
    <property type="entry name" value="Ribonuclease H-like"/>
    <property type="match status" value="1"/>
</dbReference>
<dbReference type="PANTHER" id="PTHR46889">
    <property type="entry name" value="TRANSPOSASE INSF FOR INSERTION SEQUENCE IS3B-RELATED"/>
    <property type="match status" value="1"/>
</dbReference>
<dbReference type="InterPro" id="IPR001584">
    <property type="entry name" value="Integrase_cat-core"/>
</dbReference>
<sequence>LRHRVSPMCWYRTVTGVLRHHIFKRCQRLFRLEQQEVSAVFNFIKVHTTQYPVNWMCQKLAVSRASYYRWLNPSQELSKAKALRAKRSILVQCEYEASNRVAGAGQLVDLIRNNHKEDIPKSTVLSIMKELGIEAKRMSAFKTTTVRDHQARTAHIKNHMIDKLGKRDFRSSRPGAKLVGDITYLRTGEGWLYLATVIDLYSRQIVGWSMGENMQTQLVIDAMELAVSRGFIQPGSVFHSDYAEVFVKPRKPGPRWSIAG</sequence>
<name>A0ABV9ML01_9MICC</name>
<protein>
    <submittedName>
        <fullName evidence="2">IS3 family transposase</fullName>
    </submittedName>
</protein>
<gene>
    <name evidence="2" type="ORF">ACFO7V_10825</name>
</gene>
<proteinExistence type="predicted"/>
<evidence type="ECO:0000259" key="1">
    <source>
        <dbReference type="PROSITE" id="PS50994"/>
    </source>
</evidence>
<dbReference type="PANTHER" id="PTHR46889:SF4">
    <property type="entry name" value="TRANSPOSASE INSO FOR INSERTION SEQUENCE ELEMENT IS911B-RELATED"/>
    <property type="match status" value="1"/>
</dbReference>